<name>A0ABT4H2M5_PAEAL</name>
<dbReference type="RefSeq" id="WP_268600156.1">
    <property type="nucleotide sequence ID" value="NZ_JAMDNP010000050.1"/>
</dbReference>
<protein>
    <submittedName>
        <fullName evidence="2">Uncharacterized protein</fullName>
    </submittedName>
</protein>
<dbReference type="Proteomes" id="UP001527181">
    <property type="component" value="Unassembled WGS sequence"/>
</dbReference>
<keyword evidence="1" id="KW-0812">Transmembrane</keyword>
<sequence length="184" mass="21514">MTRVVSILFAAFIAVILIYLYPTSKSYDQQDQIAFNIVQKATTEFVDAVRSNGYITPKMYEDFIRTIDVTQNMYDVQMQHDERNYNPIYHDPANVGSFQEKYEVYYESFFTEQIMKVLFPDNGKDISDPSRRYVLHTYDYFSVVVKNTNTTNATLMRDFLTNSVTSEPTRIYIPYGGMVLDENI</sequence>
<keyword evidence="3" id="KW-1185">Reference proteome</keyword>
<feature type="transmembrane region" description="Helical" evidence="1">
    <location>
        <begin position="6"/>
        <end position="22"/>
    </location>
</feature>
<organism evidence="2 3">
    <name type="scientific">Paenibacillus alvei</name>
    <name type="common">Bacillus alvei</name>
    <dbReference type="NCBI Taxonomy" id="44250"/>
    <lineage>
        <taxon>Bacteria</taxon>
        <taxon>Bacillati</taxon>
        <taxon>Bacillota</taxon>
        <taxon>Bacilli</taxon>
        <taxon>Bacillales</taxon>
        <taxon>Paenibacillaceae</taxon>
        <taxon>Paenibacillus</taxon>
    </lineage>
</organism>
<accession>A0ABT4H2M5</accession>
<evidence type="ECO:0000313" key="2">
    <source>
        <dbReference type="EMBL" id="MCY9763231.1"/>
    </source>
</evidence>
<evidence type="ECO:0000256" key="1">
    <source>
        <dbReference type="SAM" id="Phobius"/>
    </source>
</evidence>
<keyword evidence="1" id="KW-1133">Transmembrane helix</keyword>
<reference evidence="2 3" key="1">
    <citation type="submission" date="2022-05" db="EMBL/GenBank/DDBJ databases">
        <title>Genome Sequencing of Bee-Associated Microbes.</title>
        <authorList>
            <person name="Dunlap C."/>
        </authorList>
    </citation>
    <scope>NUCLEOTIDE SEQUENCE [LARGE SCALE GENOMIC DNA]</scope>
    <source>
        <strain evidence="2 3">NRRL B-04010</strain>
    </source>
</reference>
<keyword evidence="1" id="KW-0472">Membrane</keyword>
<evidence type="ECO:0000313" key="3">
    <source>
        <dbReference type="Proteomes" id="UP001527181"/>
    </source>
</evidence>
<comment type="caution">
    <text evidence="2">The sequence shown here is derived from an EMBL/GenBank/DDBJ whole genome shotgun (WGS) entry which is preliminary data.</text>
</comment>
<dbReference type="EMBL" id="JAMDNP010000050">
    <property type="protein sequence ID" value="MCY9763231.1"/>
    <property type="molecule type" value="Genomic_DNA"/>
</dbReference>
<proteinExistence type="predicted"/>
<gene>
    <name evidence="2" type="ORF">M5X12_22105</name>
</gene>